<evidence type="ECO:0000313" key="4">
    <source>
        <dbReference type="Proteomes" id="UP001209654"/>
    </source>
</evidence>
<comment type="caution">
    <text evidence="3">The sequence shown here is derived from an EMBL/GenBank/DDBJ whole genome shotgun (WGS) entry which is preliminary data.</text>
</comment>
<gene>
    <name evidence="3" type="ORF">AHIS1636_02550</name>
</gene>
<dbReference type="Gene3D" id="3.30.70.1070">
    <property type="entry name" value="Sporulation related repeat"/>
    <property type="match status" value="1"/>
</dbReference>
<dbReference type="InterPro" id="IPR036680">
    <property type="entry name" value="SPOR-like_sf"/>
</dbReference>
<proteinExistence type="predicted"/>
<reference evidence="3 4" key="1">
    <citation type="journal article" date="2023" name="Int. J. Syst. Evol. Microbiol.">
        <title>Arthrobacter mangrovi sp. nov., an actinobacterium isolated from the rhizosphere of a mangrove.</title>
        <authorList>
            <person name="Hamada M."/>
            <person name="Saitou S."/>
            <person name="Enomoto N."/>
            <person name="Nanri K."/>
            <person name="Hidaka K."/>
            <person name="Miura T."/>
            <person name="Tamura T."/>
        </authorList>
    </citation>
    <scope>NUCLEOTIDE SEQUENCE [LARGE SCALE GENOMIC DNA]</scope>
    <source>
        <strain evidence="3 4">NBRC 112813</strain>
    </source>
</reference>
<evidence type="ECO:0000259" key="2">
    <source>
        <dbReference type="PROSITE" id="PS51724"/>
    </source>
</evidence>
<sequence length="618" mass="61632">MNPGPTLAEPAGFRASATGRRTYFVAVTESSAPASSAPDPIPADPHRAGTALATSPPAPRPLKRGALAAAATLAAGAIVLPLVLPGTAAAEPGSLPGAESALASGGSGTALPGAAPFLDLGAAGLSETRTVRELAPGVTHTAISRGAGNERLSWTVEVKLPSGTPGVADSAVANEDTARRVQGELAAAGIEARVEHVVSERLADSGGDLGYRVRAGVFGSREDGAGTVARIKAAGYASAMWYTGWDGDSAGADQQHGPWNLEVLAIDPKKFDGELAADFGPDLEKRETTSQLAAAAGALAAVNAGFFVFSASHGAEGDPAGAGAYSGKVLSEAVGDRPSLVIDGGKASAAVERLTWQGTVAAGGEELALDGINRVPGLVRNCGGTGDQPGDAPKHDATCTDADELVAFTGDFGSATPSGPGLEVVLDARGRVTAINGSRGTAVPAGGQTVQATGREAGRLAELARSGTPLKVGSAFAGADGKDLRLGKESHVVNGGPLLLQDGELMVTAGRDGMVHADNPGMFYGWVHQRNPRTIAGVDAAGRLMLVTADGRQASALGLSIHEAAAVAKSLGMVDAVNLDGGGSTTMVAGGEVVNVPSNDGGLQRAVGDALLVLPSRK</sequence>
<dbReference type="InterPro" id="IPR007730">
    <property type="entry name" value="SPOR-like_dom"/>
</dbReference>
<dbReference type="PANTHER" id="PTHR40446">
    <property type="entry name" value="N-ACETYLGLUCOSAMINE-1-PHOSPHODIESTER ALPHA-N-ACETYLGLUCOSAMINIDASE"/>
    <property type="match status" value="1"/>
</dbReference>
<organism evidence="3 4">
    <name type="scientific">Arthrobacter mangrovi</name>
    <dbReference type="NCBI Taxonomy" id="2966350"/>
    <lineage>
        <taxon>Bacteria</taxon>
        <taxon>Bacillati</taxon>
        <taxon>Actinomycetota</taxon>
        <taxon>Actinomycetes</taxon>
        <taxon>Micrococcales</taxon>
        <taxon>Micrococcaceae</taxon>
        <taxon>Arthrobacter</taxon>
    </lineage>
</organism>
<feature type="domain" description="SPOR" evidence="2">
    <location>
        <begin position="159"/>
        <end position="244"/>
    </location>
</feature>
<dbReference type="PROSITE" id="PS51724">
    <property type="entry name" value="SPOR"/>
    <property type="match status" value="1"/>
</dbReference>
<dbReference type="Proteomes" id="UP001209654">
    <property type="component" value="Unassembled WGS sequence"/>
</dbReference>
<dbReference type="PANTHER" id="PTHR40446:SF2">
    <property type="entry name" value="N-ACETYLGLUCOSAMINE-1-PHOSPHODIESTER ALPHA-N-ACETYLGLUCOSAMINIDASE"/>
    <property type="match status" value="1"/>
</dbReference>
<accession>A0ABQ5MP91</accession>
<evidence type="ECO:0000313" key="3">
    <source>
        <dbReference type="EMBL" id="GLB65816.1"/>
    </source>
</evidence>
<dbReference type="Pfam" id="PF09992">
    <property type="entry name" value="NAGPA"/>
    <property type="match status" value="1"/>
</dbReference>
<protein>
    <recommendedName>
        <fullName evidence="2">SPOR domain-containing protein</fullName>
    </recommendedName>
</protein>
<feature type="region of interest" description="Disordered" evidence="1">
    <location>
        <begin position="29"/>
        <end position="59"/>
    </location>
</feature>
<name>A0ABQ5MP91_9MICC</name>
<dbReference type="InterPro" id="IPR018711">
    <property type="entry name" value="NAGPA"/>
</dbReference>
<dbReference type="SUPFAM" id="SSF110997">
    <property type="entry name" value="Sporulation related repeat"/>
    <property type="match status" value="1"/>
</dbReference>
<keyword evidence="4" id="KW-1185">Reference proteome</keyword>
<evidence type="ECO:0000256" key="1">
    <source>
        <dbReference type="SAM" id="MobiDB-lite"/>
    </source>
</evidence>
<dbReference type="EMBL" id="BRVS01000001">
    <property type="protein sequence ID" value="GLB65816.1"/>
    <property type="molecule type" value="Genomic_DNA"/>
</dbReference>
<dbReference type="Pfam" id="PF05036">
    <property type="entry name" value="SPOR"/>
    <property type="match status" value="1"/>
</dbReference>